<evidence type="ECO:0000256" key="2">
    <source>
        <dbReference type="ARBA" id="ARBA00004819"/>
    </source>
</evidence>
<evidence type="ECO:0000313" key="9">
    <source>
        <dbReference type="EMBL" id="KGQ36356.1"/>
    </source>
</evidence>
<dbReference type="Gene3D" id="3.40.640.10">
    <property type="entry name" value="Type I PLP-dependent aspartate aminotransferase-like (Major domain)"/>
    <property type="match status" value="1"/>
</dbReference>
<comment type="cofactor">
    <cofactor evidence="1 8">
        <name>pyridoxal 5'-phosphate</name>
        <dbReference type="ChEBI" id="CHEBI:597326"/>
    </cofactor>
</comment>
<evidence type="ECO:0000313" key="11">
    <source>
        <dbReference type="Proteomes" id="UP000030539"/>
    </source>
</evidence>
<proteinExistence type="inferred from homology"/>
<dbReference type="InterPro" id="IPR015422">
    <property type="entry name" value="PyrdxlP-dep_Trfase_small"/>
</dbReference>
<dbReference type="FunFam" id="3.90.1150.10:FF:000012">
    <property type="entry name" value="Glutamate-1-semialdehyde 2,1-aminomutase"/>
    <property type="match status" value="1"/>
</dbReference>
<keyword evidence="8" id="KW-0963">Cytoplasm</keyword>
<keyword evidence="9" id="KW-0808">Transferase</keyword>
<comment type="caution">
    <text evidence="9">The sequence shown here is derived from an EMBL/GenBank/DDBJ whole genome shotgun (WGS) entry which is preliminary data.</text>
</comment>
<dbReference type="InterPro" id="IPR015424">
    <property type="entry name" value="PyrdxlP-dep_Trfase"/>
</dbReference>
<dbReference type="FunFam" id="3.40.640.10:FF:000021">
    <property type="entry name" value="Glutamate-1-semialdehyde 2,1-aminomutase"/>
    <property type="match status" value="1"/>
</dbReference>
<evidence type="ECO:0000256" key="4">
    <source>
        <dbReference type="ARBA" id="ARBA00011738"/>
    </source>
</evidence>
<name>A0A0A2XVB7_9PAST</name>
<evidence type="ECO:0000256" key="5">
    <source>
        <dbReference type="ARBA" id="ARBA00022898"/>
    </source>
</evidence>
<dbReference type="GO" id="GO:0006782">
    <property type="term" value="P:protoporphyrinogen IX biosynthetic process"/>
    <property type="evidence" value="ECO:0007669"/>
    <property type="project" value="UniProtKB-UniRule"/>
</dbReference>
<dbReference type="SUPFAM" id="SSF53383">
    <property type="entry name" value="PLP-dependent transferases"/>
    <property type="match status" value="1"/>
</dbReference>
<comment type="subcellular location">
    <subcellularLocation>
        <location evidence="8">Cytoplasm</location>
    </subcellularLocation>
</comment>
<keyword evidence="9" id="KW-0032">Aminotransferase</keyword>
<dbReference type="HAMAP" id="MF_00375">
    <property type="entry name" value="HemL_aminotrans_3"/>
    <property type="match status" value="1"/>
</dbReference>
<dbReference type="NCBIfam" id="TIGR00713">
    <property type="entry name" value="hemL"/>
    <property type="match status" value="1"/>
</dbReference>
<dbReference type="InterPro" id="IPR049704">
    <property type="entry name" value="Aminotrans_3_PPA_site"/>
</dbReference>
<dbReference type="Pfam" id="PF00202">
    <property type="entry name" value="Aminotran_3"/>
    <property type="match status" value="1"/>
</dbReference>
<sequence>MTSSVTLFEKAQQFIPGGVNSPVRAFNGVSGTPVFIQRAQGAYLYDSEGKQYIDYVGSWGPMVLGHNHPSILNAVIETAKNGLSFGAPTELEIELAELVCRLVPSIEMVRMVNSGTEATMSAIRLARGYTKRDKIIKFEGCYHGHADSLLVKAGSGALTLGQPSSPGVPSDFAKHTLTCTYNDLSSVEEMFKQYPNEIACIIVEPVAGNMNCVPPKPGFLQGLRQLCDQYGALLIIDEVMTGFRVSLAGAQSYYDVKPDLTTLGKIIGGGMPVGAFGGKKEIMQYIAPTGPVYQAGTLSGNPIAMAAGIACLTELAKPENEKLLAEKTKTLAEGLRTLAKKHQIPFVVNYVGGMFGLFFTDQDKVECYQEVMKCDVERFKKFFHLMLEQGIYLAPSAFEAGFMSLAHSTQDIQATLAATDKAFSILKD</sequence>
<dbReference type="UniPathway" id="UPA00251">
    <property type="reaction ID" value="UER00317"/>
</dbReference>
<evidence type="ECO:0000313" key="12">
    <source>
        <dbReference type="Proteomes" id="UP000092594"/>
    </source>
</evidence>
<dbReference type="GO" id="GO:0008483">
    <property type="term" value="F:transaminase activity"/>
    <property type="evidence" value="ECO:0007669"/>
    <property type="project" value="UniProtKB-KW"/>
</dbReference>
<comment type="subunit">
    <text evidence="4 8">Homodimer.</text>
</comment>
<dbReference type="PROSITE" id="PS00600">
    <property type="entry name" value="AA_TRANSFER_CLASS_3"/>
    <property type="match status" value="1"/>
</dbReference>
<dbReference type="PANTHER" id="PTHR43713">
    <property type="entry name" value="GLUTAMATE-1-SEMIALDEHYDE 2,1-AMINOMUTASE"/>
    <property type="match status" value="1"/>
</dbReference>
<dbReference type="GO" id="GO:0030170">
    <property type="term" value="F:pyridoxal phosphate binding"/>
    <property type="evidence" value="ECO:0007669"/>
    <property type="project" value="InterPro"/>
</dbReference>
<keyword evidence="6 8" id="KW-0413">Isomerase</keyword>
<dbReference type="InterPro" id="IPR005814">
    <property type="entry name" value="Aminotrans_3"/>
</dbReference>
<reference evidence="9 11" key="1">
    <citation type="submission" date="2014-08" db="EMBL/GenBank/DDBJ databases">
        <title>Chaperone-usher fimbriae in a diverse selection of Gallibacterium genomes.</title>
        <authorList>
            <person name="Kudirkiene E."/>
            <person name="Bager R.J."/>
            <person name="Johnson T.J."/>
            <person name="Bojesen A.M."/>
        </authorList>
    </citation>
    <scope>NUCLEOTIDE SEQUENCE [LARGE SCALE GENOMIC DNA]</scope>
    <source>
        <strain evidence="9 11">CCM5974</strain>
    </source>
</reference>
<dbReference type="PATRIC" id="fig|155515.4.peg.1102"/>
<organism evidence="9 11">
    <name type="scientific">Gallibacterium genomosp. 1</name>
    <dbReference type="NCBI Taxonomy" id="155515"/>
    <lineage>
        <taxon>Bacteria</taxon>
        <taxon>Pseudomonadati</taxon>
        <taxon>Pseudomonadota</taxon>
        <taxon>Gammaproteobacteria</taxon>
        <taxon>Pasteurellales</taxon>
        <taxon>Pasteurellaceae</taxon>
        <taxon>Gallibacterium</taxon>
    </lineage>
</organism>
<dbReference type="EMBL" id="JPXX01000031">
    <property type="protein sequence ID" value="KGQ36356.1"/>
    <property type="molecule type" value="Genomic_DNA"/>
</dbReference>
<keyword evidence="7 8" id="KW-0627">Porphyrin biosynthesis</keyword>
<dbReference type="RefSeq" id="WP_039174373.1">
    <property type="nucleotide sequence ID" value="NZ_JPXX01000031.1"/>
</dbReference>
<dbReference type="Gene3D" id="3.90.1150.10">
    <property type="entry name" value="Aspartate Aminotransferase, domain 1"/>
    <property type="match status" value="1"/>
</dbReference>
<dbReference type="EC" id="5.4.3.8" evidence="8"/>
<feature type="modified residue" description="N6-(pyridoxal phosphate)lysine" evidence="8">
    <location>
        <position position="265"/>
    </location>
</feature>
<dbReference type="OrthoDB" id="9801052at2"/>
<evidence type="ECO:0000256" key="7">
    <source>
        <dbReference type="ARBA" id="ARBA00023244"/>
    </source>
</evidence>
<dbReference type="PANTHER" id="PTHR43713:SF3">
    <property type="entry name" value="GLUTAMATE-1-SEMIALDEHYDE 2,1-AMINOMUTASE 1, CHLOROPLASTIC-RELATED"/>
    <property type="match status" value="1"/>
</dbReference>
<gene>
    <name evidence="8" type="primary">hemL</name>
    <name evidence="9" type="ORF">JP36_10345</name>
    <name evidence="10" type="ORF">QV05_00515</name>
</gene>
<dbReference type="GO" id="GO:0042286">
    <property type="term" value="F:glutamate-1-semialdehyde 2,1-aminomutase activity"/>
    <property type="evidence" value="ECO:0007669"/>
    <property type="project" value="UniProtKB-UniRule"/>
</dbReference>
<protein>
    <recommendedName>
        <fullName evidence="8">Glutamate-1-semialdehyde 2,1-aminomutase</fullName>
        <shortName evidence="8">GSA</shortName>
        <ecNumber evidence="8">5.4.3.8</ecNumber>
    </recommendedName>
    <alternativeName>
        <fullName evidence="8">Glutamate-1-semialdehyde aminotransferase</fullName>
        <shortName evidence="8">GSA-AT</shortName>
    </alternativeName>
</protein>
<dbReference type="InterPro" id="IPR004639">
    <property type="entry name" value="4pyrrol_synth_GluAld_NH2Trfase"/>
</dbReference>
<comment type="pathway">
    <text evidence="2">Porphyrin-containing compound metabolism; protoporphyrin-IX biosynthesis; 5-aminolevulinate from L-glutamyl-tRNA(Glu): step 2/2.</text>
</comment>
<keyword evidence="5 8" id="KW-0663">Pyridoxal phosphate</keyword>
<evidence type="ECO:0000256" key="8">
    <source>
        <dbReference type="HAMAP-Rule" id="MF_00375"/>
    </source>
</evidence>
<dbReference type="Proteomes" id="UP000092594">
    <property type="component" value="Unassembled WGS sequence"/>
</dbReference>
<dbReference type="GO" id="GO:0005737">
    <property type="term" value="C:cytoplasm"/>
    <property type="evidence" value="ECO:0007669"/>
    <property type="project" value="UniProtKB-SubCell"/>
</dbReference>
<reference evidence="10 12" key="2">
    <citation type="submission" date="2014-11" db="EMBL/GenBank/DDBJ databases">
        <title>Pan-genome of Gallibacterium spp.</title>
        <authorList>
            <person name="Kudirkiene E."/>
            <person name="Bojesen A.M."/>
        </authorList>
    </citation>
    <scope>NUCLEOTIDE SEQUENCE [LARGE SCALE GENOMIC DNA]</scope>
    <source>
        <strain evidence="10 12">Gerl. 2740/89</strain>
    </source>
</reference>
<evidence type="ECO:0000256" key="1">
    <source>
        <dbReference type="ARBA" id="ARBA00001933"/>
    </source>
</evidence>
<dbReference type="InterPro" id="IPR015421">
    <property type="entry name" value="PyrdxlP-dep_Trfase_major"/>
</dbReference>
<evidence type="ECO:0000256" key="3">
    <source>
        <dbReference type="ARBA" id="ARBA00008981"/>
    </source>
</evidence>
<evidence type="ECO:0000313" key="10">
    <source>
        <dbReference type="EMBL" id="OBX03170.1"/>
    </source>
</evidence>
<dbReference type="Proteomes" id="UP000030539">
    <property type="component" value="Unassembled WGS sequence"/>
</dbReference>
<comment type="catalytic activity">
    <reaction evidence="8">
        <text>(S)-4-amino-5-oxopentanoate = 5-aminolevulinate</text>
        <dbReference type="Rhea" id="RHEA:14265"/>
        <dbReference type="ChEBI" id="CHEBI:57501"/>
        <dbReference type="ChEBI" id="CHEBI:356416"/>
        <dbReference type="EC" id="5.4.3.8"/>
    </reaction>
</comment>
<dbReference type="AlphaFoldDB" id="A0A0A2XVB7"/>
<dbReference type="CDD" id="cd00610">
    <property type="entry name" value="OAT_like"/>
    <property type="match status" value="1"/>
</dbReference>
<dbReference type="eggNOG" id="COG0001">
    <property type="taxonomic scope" value="Bacteria"/>
</dbReference>
<comment type="similarity">
    <text evidence="3 8">Belongs to the class-III pyridoxal-phosphate-dependent aminotransferase family. HemL subfamily.</text>
</comment>
<accession>A0A0A2XVB7</accession>
<dbReference type="EMBL" id="JTJQ01000002">
    <property type="protein sequence ID" value="OBX03170.1"/>
    <property type="molecule type" value="Genomic_DNA"/>
</dbReference>
<dbReference type="NCBIfam" id="NF000818">
    <property type="entry name" value="PRK00062.1"/>
    <property type="match status" value="1"/>
</dbReference>
<keyword evidence="12" id="KW-1185">Reference proteome</keyword>
<dbReference type="STRING" id="155515.JP36_10345"/>
<evidence type="ECO:0000256" key="6">
    <source>
        <dbReference type="ARBA" id="ARBA00023235"/>
    </source>
</evidence>